<dbReference type="InterPro" id="IPR011008">
    <property type="entry name" value="Dimeric_a/b-barrel"/>
</dbReference>
<name>A0A9X2RDH2_9BACT</name>
<evidence type="ECO:0000259" key="3">
    <source>
        <dbReference type="Pfam" id="PF03795"/>
    </source>
</evidence>
<keyword evidence="5" id="KW-1185">Reference proteome</keyword>
<protein>
    <submittedName>
        <fullName evidence="4">YciI family protein</fullName>
    </submittedName>
</protein>
<proteinExistence type="inferred from homology"/>
<keyword evidence="2" id="KW-0732">Signal</keyword>
<comment type="caution">
    <text evidence="4">The sequence shown here is derived from an EMBL/GenBank/DDBJ whole genome shotgun (WGS) entry which is preliminary data.</text>
</comment>
<dbReference type="Pfam" id="PF03795">
    <property type="entry name" value="YCII"/>
    <property type="match status" value="1"/>
</dbReference>
<dbReference type="Gene3D" id="3.30.70.1060">
    <property type="entry name" value="Dimeric alpha+beta barrel"/>
    <property type="match status" value="1"/>
</dbReference>
<evidence type="ECO:0000256" key="2">
    <source>
        <dbReference type="SAM" id="SignalP"/>
    </source>
</evidence>
<evidence type="ECO:0000313" key="5">
    <source>
        <dbReference type="Proteomes" id="UP001139125"/>
    </source>
</evidence>
<evidence type="ECO:0000256" key="1">
    <source>
        <dbReference type="ARBA" id="ARBA00007689"/>
    </source>
</evidence>
<dbReference type="RefSeq" id="WP_255134055.1">
    <property type="nucleotide sequence ID" value="NZ_JANDBC010000001.1"/>
</dbReference>
<dbReference type="InterPro" id="IPR005545">
    <property type="entry name" value="YCII"/>
</dbReference>
<evidence type="ECO:0000313" key="4">
    <source>
        <dbReference type="EMBL" id="MCP9291265.1"/>
    </source>
</evidence>
<feature type="chain" id="PRO_5040867525" evidence="2">
    <location>
        <begin position="20"/>
        <end position="140"/>
    </location>
</feature>
<feature type="domain" description="YCII-related" evidence="3">
    <location>
        <begin position="55"/>
        <end position="131"/>
    </location>
</feature>
<accession>A0A9X2RDH2</accession>
<gene>
    <name evidence="4" type="ORF">NM125_06690</name>
</gene>
<organism evidence="4 5">
    <name type="scientific">Gracilimonas sediminicola</name>
    <dbReference type="NCBI Taxonomy" id="2952158"/>
    <lineage>
        <taxon>Bacteria</taxon>
        <taxon>Pseudomonadati</taxon>
        <taxon>Balneolota</taxon>
        <taxon>Balneolia</taxon>
        <taxon>Balneolales</taxon>
        <taxon>Balneolaceae</taxon>
        <taxon>Gracilimonas</taxon>
    </lineage>
</organism>
<sequence>MKNVALILLFILLSLPLLAQEPDSTAQPETFVYEWSGEKMTMQKYFIVFLKSGPERSQSEEEAMKLQREHLAYLGGLYEEGIINLNGPTDGTGDIRGFSVYNVATIEQAREYAENDPMVKAGRLVVEVHPWWLAKGSGVK</sequence>
<comment type="similarity">
    <text evidence="1">Belongs to the YciI family.</text>
</comment>
<dbReference type="AlphaFoldDB" id="A0A9X2RDH2"/>
<feature type="signal peptide" evidence="2">
    <location>
        <begin position="1"/>
        <end position="19"/>
    </location>
</feature>
<dbReference type="Proteomes" id="UP001139125">
    <property type="component" value="Unassembled WGS sequence"/>
</dbReference>
<dbReference type="EMBL" id="JANDBC010000001">
    <property type="protein sequence ID" value="MCP9291265.1"/>
    <property type="molecule type" value="Genomic_DNA"/>
</dbReference>
<dbReference type="SUPFAM" id="SSF54909">
    <property type="entry name" value="Dimeric alpha+beta barrel"/>
    <property type="match status" value="1"/>
</dbReference>
<reference evidence="4" key="1">
    <citation type="submission" date="2022-06" db="EMBL/GenBank/DDBJ databases">
        <title>Gracilimonas sp. CAU 1638 isolated from sea sediment.</title>
        <authorList>
            <person name="Kim W."/>
        </authorList>
    </citation>
    <scope>NUCLEOTIDE SEQUENCE</scope>
    <source>
        <strain evidence="4">CAU 1638</strain>
    </source>
</reference>